<dbReference type="RefSeq" id="WP_344995873.1">
    <property type="nucleotide sequence ID" value="NZ_BAABFR010000034.1"/>
</dbReference>
<evidence type="ECO:0000313" key="4">
    <source>
        <dbReference type="Proteomes" id="UP001500635"/>
    </source>
</evidence>
<dbReference type="InterPro" id="IPR029058">
    <property type="entry name" value="AB_hydrolase_fold"/>
</dbReference>
<keyword evidence="4" id="KW-1185">Reference proteome</keyword>
<dbReference type="Gene3D" id="3.40.50.1820">
    <property type="entry name" value="alpha/beta hydrolase"/>
    <property type="match status" value="1"/>
</dbReference>
<feature type="compositionally biased region" description="Polar residues" evidence="1">
    <location>
        <begin position="438"/>
        <end position="451"/>
    </location>
</feature>
<evidence type="ECO:0008006" key="5">
    <source>
        <dbReference type="Google" id="ProtNLM"/>
    </source>
</evidence>
<name>A0ABP8JNH3_9ACTN</name>
<feature type="compositionally biased region" description="Gly residues" evidence="1">
    <location>
        <begin position="483"/>
        <end position="502"/>
    </location>
</feature>
<proteinExistence type="predicted"/>
<dbReference type="EMBL" id="BAABFR010000034">
    <property type="protein sequence ID" value="GAA4393649.1"/>
    <property type="molecule type" value="Genomic_DNA"/>
</dbReference>
<accession>A0ABP8JNH3</accession>
<comment type="caution">
    <text evidence="3">The sequence shown here is derived from an EMBL/GenBank/DDBJ whole genome shotgun (WGS) entry which is preliminary data.</text>
</comment>
<feature type="compositionally biased region" description="Low complexity" evidence="1">
    <location>
        <begin position="396"/>
        <end position="412"/>
    </location>
</feature>
<sequence>MGVTVTAVALCSANAGAAQAATTLTVPFPIFYIGPQAPPTSTYTVDSLPTGGAPTVVVVGGAGDTDSTEGITRFGSLFPAGAGIVTIDYPATVGAGYPGFVFGNGAYTYDQSLDAGTSATEAAIESVSGQPTEVVGYSLGAPIAEDAVLDLAADGDPLTNVTVVTYGDPDTPNTGLVDWAPAFTPGVPSTPVDVAGMPVQTTIYDINDDTFGANLSSNPAVAAFYLVPGLYVHSYLYTASDLTALEATGTTTTTTIGPNTTLVVLQPMLDGQEENPWVYAVQSIAVQVGLPAPTGVVVDTINEALNAAVPFGEAGQPTTVLGVTIPSVNTLTQPLAGIVPAQLSLPAVSLPTATSPTVTLPSATLPTASSVSVPALSAADVAVPKATQSATAATRVSTQTTSVTDADTASAAPVGHGRHRSGASTSASAAVSTETGSDGASTSQADTNDTGTGVHHGWSGRGDSTGGAAASSSGASGSTGSSMSGGGTASTGATGSGAAGGGSAGAGHGGFGGGHGGAGSH</sequence>
<feature type="chain" id="PRO_5045275438" description="PE-PPE domain-containing protein" evidence="2">
    <location>
        <begin position="21"/>
        <end position="521"/>
    </location>
</feature>
<gene>
    <name evidence="3" type="ORF">GCM10023147_24520</name>
</gene>
<dbReference type="SUPFAM" id="SSF53474">
    <property type="entry name" value="alpha/beta-Hydrolases"/>
    <property type="match status" value="1"/>
</dbReference>
<organism evidence="3 4">
    <name type="scientific">Tsukamurella soli</name>
    <dbReference type="NCBI Taxonomy" id="644556"/>
    <lineage>
        <taxon>Bacteria</taxon>
        <taxon>Bacillati</taxon>
        <taxon>Actinomycetota</taxon>
        <taxon>Actinomycetes</taxon>
        <taxon>Mycobacteriales</taxon>
        <taxon>Tsukamurellaceae</taxon>
        <taxon>Tsukamurella</taxon>
    </lineage>
</organism>
<reference evidence="4" key="1">
    <citation type="journal article" date="2019" name="Int. J. Syst. Evol. Microbiol.">
        <title>The Global Catalogue of Microorganisms (GCM) 10K type strain sequencing project: providing services to taxonomists for standard genome sequencing and annotation.</title>
        <authorList>
            <consortium name="The Broad Institute Genomics Platform"/>
            <consortium name="The Broad Institute Genome Sequencing Center for Infectious Disease"/>
            <person name="Wu L."/>
            <person name="Ma J."/>
        </authorList>
    </citation>
    <scope>NUCLEOTIDE SEQUENCE [LARGE SCALE GENOMIC DNA]</scope>
    <source>
        <strain evidence="4">JCM 17688</strain>
    </source>
</reference>
<feature type="compositionally biased region" description="Low complexity" evidence="1">
    <location>
        <begin position="466"/>
        <end position="482"/>
    </location>
</feature>
<dbReference type="Proteomes" id="UP001500635">
    <property type="component" value="Unassembled WGS sequence"/>
</dbReference>
<evidence type="ECO:0000313" key="3">
    <source>
        <dbReference type="EMBL" id="GAA4393649.1"/>
    </source>
</evidence>
<evidence type="ECO:0000256" key="2">
    <source>
        <dbReference type="SAM" id="SignalP"/>
    </source>
</evidence>
<feature type="signal peptide" evidence="2">
    <location>
        <begin position="1"/>
        <end position="20"/>
    </location>
</feature>
<feature type="region of interest" description="Disordered" evidence="1">
    <location>
        <begin position="387"/>
        <end position="502"/>
    </location>
</feature>
<evidence type="ECO:0000256" key="1">
    <source>
        <dbReference type="SAM" id="MobiDB-lite"/>
    </source>
</evidence>
<feature type="compositionally biased region" description="Low complexity" evidence="1">
    <location>
        <begin position="422"/>
        <end position="437"/>
    </location>
</feature>
<protein>
    <recommendedName>
        <fullName evidence="5">PE-PPE domain-containing protein</fullName>
    </recommendedName>
</protein>
<keyword evidence="2" id="KW-0732">Signal</keyword>